<dbReference type="InterPro" id="IPR045229">
    <property type="entry name" value="TPP_enz"/>
</dbReference>
<evidence type="ECO:0000256" key="2">
    <source>
        <dbReference type="ARBA" id="ARBA00023052"/>
    </source>
</evidence>
<dbReference type="EMBL" id="JBEPTQ010000002">
    <property type="protein sequence ID" value="MET4723573.1"/>
    <property type="molecule type" value="Genomic_DNA"/>
</dbReference>
<evidence type="ECO:0000256" key="1">
    <source>
        <dbReference type="ARBA" id="ARBA00007812"/>
    </source>
</evidence>
<dbReference type="InterPro" id="IPR000399">
    <property type="entry name" value="TPP-bd_CS"/>
</dbReference>
<dbReference type="InterPro" id="IPR012001">
    <property type="entry name" value="Thiamin_PyroP_enz_TPP-bd_dom"/>
</dbReference>
<dbReference type="SUPFAM" id="SSF52467">
    <property type="entry name" value="DHS-like NAD/FAD-binding domain"/>
    <property type="match status" value="1"/>
</dbReference>
<dbReference type="CDD" id="cd00568">
    <property type="entry name" value="TPP_enzymes"/>
    <property type="match status" value="1"/>
</dbReference>
<proteinExistence type="inferred from homology"/>
<dbReference type="SUPFAM" id="SSF52518">
    <property type="entry name" value="Thiamin diphosphate-binding fold (THDP-binding)"/>
    <property type="match status" value="2"/>
</dbReference>
<dbReference type="PANTHER" id="PTHR18968:SF167">
    <property type="entry name" value="ACETOLACTATE SYNTHASE LARGE SUBUNIT ILVB2-RELATED"/>
    <property type="match status" value="1"/>
</dbReference>
<dbReference type="Pfam" id="PF00205">
    <property type="entry name" value="TPP_enzyme_M"/>
    <property type="match status" value="1"/>
</dbReference>
<dbReference type="Gene3D" id="3.40.50.970">
    <property type="match status" value="2"/>
</dbReference>
<dbReference type="EC" id="2.2.1.6" evidence="8"/>
<dbReference type="Gene3D" id="3.40.50.1220">
    <property type="entry name" value="TPP-binding domain"/>
    <property type="match status" value="1"/>
</dbReference>
<name>A0ABV2S305_BRAJP</name>
<dbReference type="InterPro" id="IPR012000">
    <property type="entry name" value="Thiamin_PyroP_enz_cen_dom"/>
</dbReference>
<dbReference type="NCBIfam" id="NF006122">
    <property type="entry name" value="PRK08266.1"/>
    <property type="match status" value="1"/>
</dbReference>
<feature type="domain" description="Thiamine pyrophosphate enzyme TPP-binding" evidence="6">
    <location>
        <begin position="384"/>
        <end position="522"/>
    </location>
</feature>
<keyword evidence="8" id="KW-0808">Transferase</keyword>
<dbReference type="Pfam" id="PF02775">
    <property type="entry name" value="TPP_enzyme_C"/>
    <property type="match status" value="1"/>
</dbReference>
<feature type="region of interest" description="Disordered" evidence="4">
    <location>
        <begin position="545"/>
        <end position="568"/>
    </location>
</feature>
<gene>
    <name evidence="8" type="ORF">ABIF63_007679</name>
</gene>
<reference evidence="8 9" key="1">
    <citation type="submission" date="2024-06" db="EMBL/GenBank/DDBJ databases">
        <title>Genomic Encyclopedia of Type Strains, Phase V (KMG-V): Genome sequencing to study the core and pangenomes of soil and plant-associated prokaryotes.</title>
        <authorList>
            <person name="Whitman W."/>
        </authorList>
    </citation>
    <scope>NUCLEOTIDE SEQUENCE [LARGE SCALE GENOMIC DNA]</scope>
    <source>
        <strain evidence="8 9">USDA 160</strain>
    </source>
</reference>
<evidence type="ECO:0000259" key="7">
    <source>
        <dbReference type="Pfam" id="PF02776"/>
    </source>
</evidence>
<dbReference type="Proteomes" id="UP001549291">
    <property type="component" value="Unassembled WGS sequence"/>
</dbReference>
<keyword evidence="2 3" id="KW-0786">Thiamine pyrophosphate</keyword>
<keyword evidence="9" id="KW-1185">Reference proteome</keyword>
<dbReference type="InterPro" id="IPR011766">
    <property type="entry name" value="TPP_enzyme_TPP-bd"/>
</dbReference>
<dbReference type="Pfam" id="PF02776">
    <property type="entry name" value="TPP_enzyme_N"/>
    <property type="match status" value="1"/>
</dbReference>
<evidence type="ECO:0000256" key="3">
    <source>
        <dbReference type="RuleBase" id="RU362132"/>
    </source>
</evidence>
<feature type="domain" description="Thiamine pyrophosphate enzyme central" evidence="5">
    <location>
        <begin position="193"/>
        <end position="317"/>
    </location>
</feature>
<sequence length="614" mass="66215">MTTLTGGEAIVSGLVAHGVDTVFGLPGAQVYGLFDAFHQAKLNVIGARHEQACGYMAFGYARSSGKPGVFSVVPGPGVLNASAALLTAYGCNEPVLCVTGQVPTQFLGKGRGHLHEMPDQLATLRTYVKWADRIETPGNAPTTVSRAFQEMTSGRRGPASVEMPWDIFTQRADTCAAKVLEPLPAPLPDPDLIRQAAAVIKSSKAPMIFVGSGAIEARDEILELAEMIDAPVVAFRSGRGIVSNAHELGLTMAAAYKLWPKTDLMIGIGSRLELPTMSRWPYRPDGLKSIRIDIDPVEMRRFISDTAIVADAKTATADLIEAVSKAGYGKTAGRRAAIREATATALAEIQSIQPQMAYLNILREVLPANAIVTDELSQFGFASWYGFPIYEPRTFITSGYQGTLGSGFPTALGAKVANPDKPVVAITGDGGFMFGVQELATAVQFNIGVVTLVFNNNAYGNVRRDQRERFNGRVVASDLVNPDFVKLAESFGVAAARVTAPDQFKAAMDKALAHDGPYLISVEVTRGFGSQPLGVHSPAEAVELLTGSSQSPPRPASRSCHRPREKSGPRYRWENLCREHPRRPCIRWRAPAWKVSKIRTWRATIPNEQKASAI</sequence>
<dbReference type="InterPro" id="IPR029061">
    <property type="entry name" value="THDP-binding"/>
</dbReference>
<evidence type="ECO:0000259" key="6">
    <source>
        <dbReference type="Pfam" id="PF02775"/>
    </source>
</evidence>
<evidence type="ECO:0000313" key="9">
    <source>
        <dbReference type="Proteomes" id="UP001549291"/>
    </source>
</evidence>
<feature type="domain" description="Thiamine pyrophosphate enzyme N-terminal TPP-binding" evidence="7">
    <location>
        <begin position="5"/>
        <end position="122"/>
    </location>
</feature>
<dbReference type="PANTHER" id="PTHR18968">
    <property type="entry name" value="THIAMINE PYROPHOSPHATE ENZYMES"/>
    <property type="match status" value="1"/>
</dbReference>
<dbReference type="InterPro" id="IPR029035">
    <property type="entry name" value="DHS-like_NAD/FAD-binding_dom"/>
</dbReference>
<dbReference type="CDD" id="cd07035">
    <property type="entry name" value="TPP_PYR_POX_like"/>
    <property type="match status" value="1"/>
</dbReference>
<dbReference type="GO" id="GO:0003984">
    <property type="term" value="F:acetolactate synthase activity"/>
    <property type="evidence" value="ECO:0007669"/>
    <property type="project" value="UniProtKB-EC"/>
</dbReference>
<organism evidence="8 9">
    <name type="scientific">Bradyrhizobium japonicum</name>
    <dbReference type="NCBI Taxonomy" id="375"/>
    <lineage>
        <taxon>Bacteria</taxon>
        <taxon>Pseudomonadati</taxon>
        <taxon>Pseudomonadota</taxon>
        <taxon>Alphaproteobacteria</taxon>
        <taxon>Hyphomicrobiales</taxon>
        <taxon>Nitrobacteraceae</taxon>
        <taxon>Bradyrhizobium</taxon>
    </lineage>
</organism>
<accession>A0ABV2S305</accession>
<evidence type="ECO:0000259" key="5">
    <source>
        <dbReference type="Pfam" id="PF00205"/>
    </source>
</evidence>
<comment type="similarity">
    <text evidence="1 3">Belongs to the TPP enzyme family.</text>
</comment>
<dbReference type="PROSITE" id="PS00187">
    <property type="entry name" value="TPP_ENZYMES"/>
    <property type="match status" value="1"/>
</dbReference>
<evidence type="ECO:0000256" key="4">
    <source>
        <dbReference type="SAM" id="MobiDB-lite"/>
    </source>
</evidence>
<protein>
    <submittedName>
        <fullName evidence="8">Acetolactate synthase-1/2/3 large subunit</fullName>
        <ecNumber evidence="8">2.2.1.6</ecNumber>
    </submittedName>
</protein>
<comment type="caution">
    <text evidence="8">The sequence shown here is derived from an EMBL/GenBank/DDBJ whole genome shotgun (WGS) entry which is preliminary data.</text>
</comment>
<evidence type="ECO:0000313" key="8">
    <source>
        <dbReference type="EMBL" id="MET4723573.1"/>
    </source>
</evidence>